<feature type="region of interest" description="Disordered" evidence="1">
    <location>
        <begin position="50"/>
        <end position="75"/>
    </location>
</feature>
<feature type="region of interest" description="Disordered" evidence="1">
    <location>
        <begin position="126"/>
        <end position="147"/>
    </location>
</feature>
<feature type="region of interest" description="Disordered" evidence="1">
    <location>
        <begin position="179"/>
        <end position="199"/>
    </location>
</feature>
<dbReference type="EMBL" id="JAEVFJ010000012">
    <property type="protein sequence ID" value="KAH8101398.1"/>
    <property type="molecule type" value="Genomic_DNA"/>
</dbReference>
<name>A0A8K0XQJ7_9AGAR</name>
<organism evidence="3 4">
    <name type="scientific">Cristinia sonorae</name>
    <dbReference type="NCBI Taxonomy" id="1940300"/>
    <lineage>
        <taxon>Eukaryota</taxon>
        <taxon>Fungi</taxon>
        <taxon>Dikarya</taxon>
        <taxon>Basidiomycota</taxon>
        <taxon>Agaricomycotina</taxon>
        <taxon>Agaricomycetes</taxon>
        <taxon>Agaricomycetidae</taxon>
        <taxon>Agaricales</taxon>
        <taxon>Pleurotineae</taxon>
        <taxon>Stephanosporaceae</taxon>
        <taxon>Cristinia</taxon>
    </lineage>
</organism>
<gene>
    <name evidence="3" type="ORF">BXZ70DRAFT_90317</name>
</gene>
<evidence type="ECO:0000256" key="2">
    <source>
        <dbReference type="SAM" id="SignalP"/>
    </source>
</evidence>
<reference evidence="3" key="1">
    <citation type="journal article" date="2021" name="New Phytol.">
        <title>Evolutionary innovations through gain and loss of genes in the ectomycorrhizal Boletales.</title>
        <authorList>
            <person name="Wu G."/>
            <person name="Miyauchi S."/>
            <person name="Morin E."/>
            <person name="Kuo A."/>
            <person name="Drula E."/>
            <person name="Varga T."/>
            <person name="Kohler A."/>
            <person name="Feng B."/>
            <person name="Cao Y."/>
            <person name="Lipzen A."/>
            <person name="Daum C."/>
            <person name="Hundley H."/>
            <person name="Pangilinan J."/>
            <person name="Johnson J."/>
            <person name="Barry K."/>
            <person name="LaButti K."/>
            <person name="Ng V."/>
            <person name="Ahrendt S."/>
            <person name="Min B."/>
            <person name="Choi I.G."/>
            <person name="Park H."/>
            <person name="Plett J.M."/>
            <person name="Magnuson J."/>
            <person name="Spatafora J.W."/>
            <person name="Nagy L.G."/>
            <person name="Henrissat B."/>
            <person name="Grigoriev I.V."/>
            <person name="Yang Z.L."/>
            <person name="Xu J."/>
            <person name="Martin F.M."/>
        </authorList>
    </citation>
    <scope>NUCLEOTIDE SEQUENCE</scope>
    <source>
        <strain evidence="3">KKN 215</strain>
    </source>
</reference>
<evidence type="ECO:0000256" key="1">
    <source>
        <dbReference type="SAM" id="MobiDB-lite"/>
    </source>
</evidence>
<sequence length="332" mass="36692">MCRTGGTQTMSLPLSFLLSITSYTHRADETQVWTTRRNVNDSKNYCESLNLTAPSPTHSRKYVSDSRLSPATPPGHDDLLDSIHESSTGPCSVGNGTRTLVRRGFGARISPPLSLCPWTSVVRNEPATMPNTKSGKAKRSRKKNDGDCASLNLTANRVCKSITKLTSLVNAMIHVQRHTRQRQTSLHPRTPSSFSPAQPRYNIHLAGTAKRPNHRAGRHHVAPVGNSLSIQPELTRHHCRARERISVRASRRHRNCDRGWWEVVHELAAELCVETCSEGVWPTSRTEIRVGGSLTWTCKESDGGGLPIGRPGRAGIARYRTSLEKGLCASIR</sequence>
<dbReference type="Proteomes" id="UP000813824">
    <property type="component" value="Unassembled WGS sequence"/>
</dbReference>
<proteinExistence type="predicted"/>
<dbReference type="AlphaFoldDB" id="A0A8K0XQJ7"/>
<keyword evidence="2" id="KW-0732">Signal</keyword>
<accession>A0A8K0XQJ7</accession>
<comment type="caution">
    <text evidence="3">The sequence shown here is derived from an EMBL/GenBank/DDBJ whole genome shotgun (WGS) entry which is preliminary data.</text>
</comment>
<protein>
    <submittedName>
        <fullName evidence="3">Uncharacterized protein</fullName>
    </submittedName>
</protein>
<evidence type="ECO:0000313" key="4">
    <source>
        <dbReference type="Proteomes" id="UP000813824"/>
    </source>
</evidence>
<feature type="signal peptide" evidence="2">
    <location>
        <begin position="1"/>
        <end position="27"/>
    </location>
</feature>
<keyword evidence="4" id="KW-1185">Reference proteome</keyword>
<feature type="compositionally biased region" description="Polar residues" evidence="1">
    <location>
        <begin position="182"/>
        <end position="196"/>
    </location>
</feature>
<feature type="chain" id="PRO_5035479313" evidence="2">
    <location>
        <begin position="28"/>
        <end position="332"/>
    </location>
</feature>
<evidence type="ECO:0000313" key="3">
    <source>
        <dbReference type="EMBL" id="KAH8101398.1"/>
    </source>
</evidence>